<dbReference type="InterPro" id="IPR025736">
    <property type="entry name" value="PucR_C-HTH_dom"/>
</dbReference>
<sequence length="71" mass="7566">MLATPAAGVETVRAWLRADTRLPATASTLGISPPATRKRLTEVERALGRSLLHAPSAKHELRLALRALGSL</sequence>
<dbReference type="Gene3D" id="1.10.10.2840">
    <property type="entry name" value="PucR C-terminal helix-turn-helix domain"/>
    <property type="match status" value="1"/>
</dbReference>
<evidence type="ECO:0000313" key="3">
    <source>
        <dbReference type="Proteomes" id="UP000218505"/>
    </source>
</evidence>
<dbReference type="InterPro" id="IPR042070">
    <property type="entry name" value="PucR_C-HTH_sf"/>
</dbReference>
<dbReference type="EMBL" id="CP023445">
    <property type="protein sequence ID" value="ATE58557.1"/>
    <property type="molecule type" value="Genomic_DNA"/>
</dbReference>
<dbReference type="AlphaFoldDB" id="A0A290ZHR4"/>
<evidence type="ECO:0000259" key="1">
    <source>
        <dbReference type="Pfam" id="PF13556"/>
    </source>
</evidence>
<proteinExistence type="predicted"/>
<dbReference type="Proteomes" id="UP000218505">
    <property type="component" value="Chromosome"/>
</dbReference>
<evidence type="ECO:0000313" key="2">
    <source>
        <dbReference type="EMBL" id="ATE58557.1"/>
    </source>
</evidence>
<feature type="domain" description="PucR C-terminal helix-turn-helix" evidence="1">
    <location>
        <begin position="9"/>
        <end position="67"/>
    </location>
</feature>
<name>A0A290ZHR4_9PSEU</name>
<reference evidence="2" key="1">
    <citation type="submission" date="2017-09" db="EMBL/GenBank/DDBJ databases">
        <title>Complete Genome Sequence of ansamitocin-producing Bacterium Actinosynnema pretiosum X47.</title>
        <authorList>
            <person name="Cao G."/>
            <person name="Zong G."/>
            <person name="Zhong C."/>
            <person name="Fu J."/>
        </authorList>
    </citation>
    <scope>NUCLEOTIDE SEQUENCE [LARGE SCALE GENOMIC DNA]</scope>
    <source>
        <strain evidence="2">X47</strain>
    </source>
</reference>
<accession>A0A290ZHR4</accession>
<gene>
    <name evidence="2" type="ORF">CNX65_34810</name>
</gene>
<dbReference type="Pfam" id="PF13556">
    <property type="entry name" value="HTH_30"/>
    <property type="match status" value="1"/>
</dbReference>
<dbReference type="KEGG" id="apre:CNX65_34810"/>
<organism evidence="2 3">
    <name type="scientific">Actinosynnema pretiosum</name>
    <dbReference type="NCBI Taxonomy" id="42197"/>
    <lineage>
        <taxon>Bacteria</taxon>
        <taxon>Bacillati</taxon>
        <taxon>Actinomycetota</taxon>
        <taxon>Actinomycetes</taxon>
        <taxon>Pseudonocardiales</taxon>
        <taxon>Pseudonocardiaceae</taxon>
        <taxon>Actinosynnema</taxon>
    </lineage>
</organism>
<protein>
    <recommendedName>
        <fullName evidence="1">PucR C-terminal helix-turn-helix domain-containing protein</fullName>
    </recommendedName>
</protein>
<keyword evidence="3" id="KW-1185">Reference proteome</keyword>